<feature type="non-terminal residue" evidence="1">
    <location>
        <position position="1"/>
    </location>
</feature>
<dbReference type="EMBL" id="KZ678646">
    <property type="protein sequence ID" value="PSR77667.1"/>
    <property type="molecule type" value="Genomic_DNA"/>
</dbReference>
<reference evidence="1 2" key="1">
    <citation type="journal article" date="2018" name="Mycol. Prog.">
        <title>Coniella lustricola, a new species from submerged detritus.</title>
        <authorList>
            <person name="Raudabaugh D.B."/>
            <person name="Iturriaga T."/>
            <person name="Carver A."/>
            <person name="Mondo S."/>
            <person name="Pangilinan J."/>
            <person name="Lipzen A."/>
            <person name="He G."/>
            <person name="Amirebrahimi M."/>
            <person name="Grigoriev I.V."/>
            <person name="Miller A.N."/>
        </authorList>
    </citation>
    <scope>NUCLEOTIDE SEQUENCE [LARGE SCALE GENOMIC DNA]</scope>
    <source>
        <strain evidence="1 2">B22-T-1</strain>
    </source>
</reference>
<name>A0A2T2ZV78_9PEZI</name>
<evidence type="ECO:0000313" key="2">
    <source>
        <dbReference type="Proteomes" id="UP000241462"/>
    </source>
</evidence>
<protein>
    <submittedName>
        <fullName evidence="1">Uncharacterized protein</fullName>
    </submittedName>
</protein>
<sequence length="165" mass="18193">SPRKRGQGKSPSHLLRAHTISCTPLLSTSPKPHRKDTRPRSTTVSTSFACDFFTKSHVTPNPPALHFSHFVQLACHGQISGLHRLPESSCIFELCFSPCIVKPASWCASIKTFSSPRINTTKSPLTLVHPLRLPYTSQNRRALLTLCAHCSHIPQPPLKSSSSPH</sequence>
<proteinExistence type="predicted"/>
<gene>
    <name evidence="1" type="ORF">BD289DRAFT_469775</name>
</gene>
<dbReference type="InParanoid" id="A0A2T2ZV78"/>
<dbReference type="AlphaFoldDB" id="A0A2T2ZV78"/>
<dbReference type="Proteomes" id="UP000241462">
    <property type="component" value="Unassembled WGS sequence"/>
</dbReference>
<evidence type="ECO:0000313" key="1">
    <source>
        <dbReference type="EMBL" id="PSR77667.1"/>
    </source>
</evidence>
<accession>A0A2T2ZV78</accession>
<keyword evidence="2" id="KW-1185">Reference proteome</keyword>
<organism evidence="1 2">
    <name type="scientific">Coniella lustricola</name>
    <dbReference type="NCBI Taxonomy" id="2025994"/>
    <lineage>
        <taxon>Eukaryota</taxon>
        <taxon>Fungi</taxon>
        <taxon>Dikarya</taxon>
        <taxon>Ascomycota</taxon>
        <taxon>Pezizomycotina</taxon>
        <taxon>Sordariomycetes</taxon>
        <taxon>Sordariomycetidae</taxon>
        <taxon>Diaporthales</taxon>
        <taxon>Schizoparmaceae</taxon>
        <taxon>Coniella</taxon>
    </lineage>
</organism>
<feature type="non-terminal residue" evidence="1">
    <location>
        <position position="165"/>
    </location>
</feature>